<name>A0AAV4JRC1_9GAST</name>
<dbReference type="EMBL" id="BMAT01010355">
    <property type="protein sequence ID" value="GFS24835.1"/>
    <property type="molecule type" value="Genomic_DNA"/>
</dbReference>
<protein>
    <submittedName>
        <fullName evidence="1">Endonuclease domain of the non-LTR retrotransposon LINE-1</fullName>
    </submittedName>
</protein>
<dbReference type="GO" id="GO:0004519">
    <property type="term" value="F:endonuclease activity"/>
    <property type="evidence" value="ECO:0007669"/>
    <property type="project" value="UniProtKB-KW"/>
</dbReference>
<reference evidence="1 2" key="1">
    <citation type="journal article" date="2021" name="Elife">
        <title>Chloroplast acquisition without the gene transfer in kleptoplastic sea slugs, Plakobranchus ocellatus.</title>
        <authorList>
            <person name="Maeda T."/>
            <person name="Takahashi S."/>
            <person name="Yoshida T."/>
            <person name="Shimamura S."/>
            <person name="Takaki Y."/>
            <person name="Nagai Y."/>
            <person name="Toyoda A."/>
            <person name="Suzuki Y."/>
            <person name="Arimoto A."/>
            <person name="Ishii H."/>
            <person name="Satoh N."/>
            <person name="Nishiyama T."/>
            <person name="Hasebe M."/>
            <person name="Maruyama T."/>
            <person name="Minagawa J."/>
            <person name="Obokata J."/>
            <person name="Shigenobu S."/>
        </authorList>
    </citation>
    <scope>NUCLEOTIDE SEQUENCE [LARGE SCALE GENOMIC DNA]</scope>
</reference>
<evidence type="ECO:0000313" key="2">
    <source>
        <dbReference type="Proteomes" id="UP000762676"/>
    </source>
</evidence>
<dbReference type="SUPFAM" id="SSF56219">
    <property type="entry name" value="DNase I-like"/>
    <property type="match status" value="1"/>
</dbReference>
<dbReference type="InterPro" id="IPR036691">
    <property type="entry name" value="Endo/exonu/phosph_ase_sf"/>
</dbReference>
<proteinExistence type="predicted"/>
<comment type="caution">
    <text evidence="1">The sequence shown here is derived from an EMBL/GenBank/DDBJ whole genome shotgun (WGS) entry which is preliminary data.</text>
</comment>
<dbReference type="AlphaFoldDB" id="A0AAV4JRC1"/>
<keyword evidence="1" id="KW-0255">Endonuclease</keyword>
<keyword evidence="1" id="KW-0540">Nuclease</keyword>
<evidence type="ECO:0000313" key="1">
    <source>
        <dbReference type="EMBL" id="GFS24835.1"/>
    </source>
</evidence>
<keyword evidence="2" id="KW-1185">Reference proteome</keyword>
<keyword evidence="1" id="KW-0378">Hydrolase</keyword>
<dbReference type="Gene3D" id="3.60.10.10">
    <property type="entry name" value="Endonuclease/exonuclease/phosphatase"/>
    <property type="match status" value="1"/>
</dbReference>
<sequence>MTRSRPISLGDFNFQFDSAYDQNIRKMNSILNEYRQKQFTDKPIHEKSRILDWIVSDGHQTLLYLEVKNTGISDHIIITFELDIKKLGPLKRTITSRRNDIEHEQFKLPALSPQ</sequence>
<accession>A0AAV4JRC1</accession>
<organism evidence="1 2">
    <name type="scientific">Elysia marginata</name>
    <dbReference type="NCBI Taxonomy" id="1093978"/>
    <lineage>
        <taxon>Eukaryota</taxon>
        <taxon>Metazoa</taxon>
        <taxon>Spiralia</taxon>
        <taxon>Lophotrochozoa</taxon>
        <taxon>Mollusca</taxon>
        <taxon>Gastropoda</taxon>
        <taxon>Heterobranchia</taxon>
        <taxon>Euthyneura</taxon>
        <taxon>Panpulmonata</taxon>
        <taxon>Sacoglossa</taxon>
        <taxon>Placobranchoidea</taxon>
        <taxon>Plakobranchidae</taxon>
        <taxon>Elysia</taxon>
    </lineage>
</organism>
<gene>
    <name evidence="1" type="ORF">ElyMa_005167400</name>
</gene>
<dbReference type="Proteomes" id="UP000762676">
    <property type="component" value="Unassembled WGS sequence"/>
</dbReference>